<dbReference type="SUPFAM" id="SSF102405">
    <property type="entry name" value="MCP/YpsA-like"/>
    <property type="match status" value="1"/>
</dbReference>
<evidence type="ECO:0000256" key="1">
    <source>
        <dbReference type="ARBA" id="ARBA00000274"/>
    </source>
</evidence>
<dbReference type="Proteomes" id="UP001150830">
    <property type="component" value="Unassembled WGS sequence"/>
</dbReference>
<evidence type="ECO:0000313" key="5">
    <source>
        <dbReference type="Proteomes" id="UP001150830"/>
    </source>
</evidence>
<comment type="similarity">
    <text evidence="2 3">Belongs to the LOG family.</text>
</comment>
<dbReference type="Gene3D" id="3.40.50.450">
    <property type="match status" value="1"/>
</dbReference>
<dbReference type="GO" id="GO:0009691">
    <property type="term" value="P:cytokinin biosynthetic process"/>
    <property type="evidence" value="ECO:0007669"/>
    <property type="project" value="UniProtKB-UniRule"/>
</dbReference>
<gene>
    <name evidence="4" type="ORF">OUO13_17615</name>
</gene>
<keyword evidence="5" id="KW-1185">Reference proteome</keyword>
<evidence type="ECO:0000313" key="4">
    <source>
        <dbReference type="EMBL" id="MCY0966999.1"/>
    </source>
</evidence>
<proteinExistence type="inferred from homology"/>
<evidence type="ECO:0000256" key="2">
    <source>
        <dbReference type="ARBA" id="ARBA00006763"/>
    </source>
</evidence>
<dbReference type="RefSeq" id="WP_283175205.1">
    <property type="nucleotide sequence ID" value="NZ_JAPNOA010000058.1"/>
</dbReference>
<organism evidence="4 5">
    <name type="scientific">Parathalassolituus penaei</name>
    <dbReference type="NCBI Taxonomy" id="2997323"/>
    <lineage>
        <taxon>Bacteria</taxon>
        <taxon>Pseudomonadati</taxon>
        <taxon>Pseudomonadota</taxon>
        <taxon>Gammaproteobacteria</taxon>
        <taxon>Oceanospirillales</taxon>
        <taxon>Oceanospirillaceae</taxon>
        <taxon>Parathalassolituus</taxon>
    </lineage>
</organism>
<keyword evidence="3" id="KW-0378">Hydrolase</keyword>
<comment type="caution">
    <text evidence="4">The sequence shown here is derived from an EMBL/GenBank/DDBJ whole genome shotgun (WGS) entry which is preliminary data.</text>
</comment>
<keyword evidence="3" id="KW-0203">Cytokinin biosynthesis</keyword>
<protein>
    <recommendedName>
        <fullName evidence="3">Cytokinin riboside 5'-monophosphate phosphoribohydrolase</fullName>
        <ecNumber evidence="3">3.2.2.n1</ecNumber>
    </recommendedName>
</protein>
<name>A0A9X3IUI7_9GAMM</name>
<dbReference type="Pfam" id="PF03641">
    <property type="entry name" value="Lysine_decarbox"/>
    <property type="match status" value="1"/>
</dbReference>
<dbReference type="NCBIfam" id="TIGR00730">
    <property type="entry name" value="Rossman fold protein, TIGR00730 family"/>
    <property type="match status" value="1"/>
</dbReference>
<dbReference type="InterPro" id="IPR005269">
    <property type="entry name" value="LOG"/>
</dbReference>
<dbReference type="EMBL" id="JAPNOA010000058">
    <property type="protein sequence ID" value="MCY0966999.1"/>
    <property type="molecule type" value="Genomic_DNA"/>
</dbReference>
<dbReference type="GO" id="GO:0005829">
    <property type="term" value="C:cytosol"/>
    <property type="evidence" value="ECO:0007669"/>
    <property type="project" value="TreeGrafter"/>
</dbReference>
<dbReference type="InterPro" id="IPR031100">
    <property type="entry name" value="LOG_fam"/>
</dbReference>
<sequence length="182" mass="19838">MIRTVAIYCGSRPGVNPAYATAAAELATRLAEAGIGIVYGGSKAGLMGIVADAALAAGGEVIGVMPDNLAEREHGHKGLTRFHLVRDMHQRKAMMADLADAFIALPGGIGTLDELMEIWCWAGLGNHQKACICYDVEDYWQPLYDLLKHVHQQGFAWTENLPERLTTPKQVLALLRQEQPED</sequence>
<evidence type="ECO:0000256" key="3">
    <source>
        <dbReference type="RuleBase" id="RU363015"/>
    </source>
</evidence>
<dbReference type="PANTHER" id="PTHR31223:SF70">
    <property type="entry name" value="LOG FAMILY PROTEIN YJL055W"/>
    <property type="match status" value="1"/>
</dbReference>
<dbReference type="PANTHER" id="PTHR31223">
    <property type="entry name" value="LOG FAMILY PROTEIN YJL055W"/>
    <property type="match status" value="1"/>
</dbReference>
<comment type="catalytic activity">
    <reaction evidence="1">
        <text>AMP + H2O = D-ribose 5-phosphate + adenine</text>
        <dbReference type="Rhea" id="RHEA:20129"/>
        <dbReference type="ChEBI" id="CHEBI:15377"/>
        <dbReference type="ChEBI" id="CHEBI:16708"/>
        <dbReference type="ChEBI" id="CHEBI:78346"/>
        <dbReference type="ChEBI" id="CHEBI:456215"/>
        <dbReference type="EC" id="3.2.2.4"/>
    </reaction>
</comment>
<reference evidence="4" key="1">
    <citation type="submission" date="2022-11" db="EMBL/GenBank/DDBJ databases">
        <title>Parathalassolutuus dongxingensis gen. nov., sp. nov., a novel member of family Oceanospirillaceae isolated from a coastal shrimp pond in Guangxi, China.</title>
        <authorList>
            <person name="Chen H."/>
        </authorList>
    </citation>
    <scope>NUCLEOTIDE SEQUENCE</scope>
    <source>
        <strain evidence="4">G-43</strain>
    </source>
</reference>
<dbReference type="GO" id="GO:0008714">
    <property type="term" value="F:AMP nucleosidase activity"/>
    <property type="evidence" value="ECO:0007669"/>
    <property type="project" value="UniProtKB-EC"/>
</dbReference>
<dbReference type="EC" id="3.2.2.n1" evidence="3"/>
<accession>A0A9X3IUI7</accession>
<dbReference type="AlphaFoldDB" id="A0A9X3IUI7"/>